<proteinExistence type="predicted"/>
<reference evidence="1 2" key="1">
    <citation type="journal article" date="2023" name="Mol. Ecol. Resour.">
        <title>Chromosome-level genome assembly of a triploid poplar Populus alba 'Berolinensis'.</title>
        <authorList>
            <person name="Chen S."/>
            <person name="Yu Y."/>
            <person name="Wang X."/>
            <person name="Wang S."/>
            <person name="Zhang T."/>
            <person name="Zhou Y."/>
            <person name="He R."/>
            <person name="Meng N."/>
            <person name="Wang Y."/>
            <person name="Liu W."/>
            <person name="Liu Z."/>
            <person name="Liu J."/>
            <person name="Guo Q."/>
            <person name="Huang H."/>
            <person name="Sederoff R.R."/>
            <person name="Wang G."/>
            <person name="Qu G."/>
            <person name="Chen S."/>
        </authorList>
    </citation>
    <scope>NUCLEOTIDE SEQUENCE [LARGE SCALE GENOMIC DNA]</scope>
    <source>
        <strain evidence="1">SC-2020</strain>
    </source>
</reference>
<name>A0AAD6RJ60_9ROSI</name>
<comment type="caution">
    <text evidence="1">The sequence shown here is derived from an EMBL/GenBank/DDBJ whole genome shotgun (WGS) entry which is preliminary data.</text>
</comment>
<organism evidence="1 2">
    <name type="scientific">Populus alba x Populus x berolinensis</name>
    <dbReference type="NCBI Taxonomy" id="444605"/>
    <lineage>
        <taxon>Eukaryota</taxon>
        <taxon>Viridiplantae</taxon>
        <taxon>Streptophyta</taxon>
        <taxon>Embryophyta</taxon>
        <taxon>Tracheophyta</taxon>
        <taxon>Spermatophyta</taxon>
        <taxon>Magnoliopsida</taxon>
        <taxon>eudicotyledons</taxon>
        <taxon>Gunneridae</taxon>
        <taxon>Pentapetalae</taxon>
        <taxon>rosids</taxon>
        <taxon>fabids</taxon>
        <taxon>Malpighiales</taxon>
        <taxon>Salicaceae</taxon>
        <taxon>Saliceae</taxon>
        <taxon>Populus</taxon>
    </lineage>
</organism>
<evidence type="ECO:0000313" key="1">
    <source>
        <dbReference type="EMBL" id="KAJ7009661.1"/>
    </source>
</evidence>
<gene>
    <name evidence="1" type="ORF">NC653_000380</name>
</gene>
<evidence type="ECO:0000313" key="2">
    <source>
        <dbReference type="Proteomes" id="UP001164929"/>
    </source>
</evidence>
<keyword evidence="2" id="KW-1185">Reference proteome</keyword>
<accession>A0AAD6RJ60</accession>
<protein>
    <submittedName>
        <fullName evidence="1">Uncharacterized protein</fullName>
    </submittedName>
</protein>
<dbReference type="EMBL" id="JAQIZT010000001">
    <property type="protein sequence ID" value="KAJ7009661.1"/>
    <property type="molecule type" value="Genomic_DNA"/>
</dbReference>
<dbReference type="AlphaFoldDB" id="A0AAD6RJ60"/>
<dbReference type="Proteomes" id="UP001164929">
    <property type="component" value="Chromosome 1"/>
</dbReference>
<sequence length="143" mass="16204">MPSLPKLENRRERLTVSETQEAQFLQTAGQRIRVLGSSSNFEKISVVNSSDASRVGMLRQSPTTSPFLSVEISFLKRSFRNQKRATRVLNFSRFQICKYFHEAGVLGMEATLDNQRVAFRAILNQGDISSLNIDTDKRDKSTC</sequence>